<evidence type="ECO:0000313" key="10">
    <source>
        <dbReference type="Proteomes" id="UP000037315"/>
    </source>
</evidence>
<organism evidence="9 10">
    <name type="scientific">Franconibacter pulveris</name>
    <dbReference type="NCBI Taxonomy" id="435910"/>
    <lineage>
        <taxon>Bacteria</taxon>
        <taxon>Pseudomonadati</taxon>
        <taxon>Pseudomonadota</taxon>
        <taxon>Gammaproteobacteria</taxon>
        <taxon>Enterobacterales</taxon>
        <taxon>Enterobacteriaceae</taxon>
        <taxon>Franconibacter</taxon>
    </lineage>
</organism>
<dbReference type="PANTHER" id="PTHR43289">
    <property type="entry name" value="MITOGEN-ACTIVATED PROTEIN KINASE KINASE KINASE 20-RELATED"/>
    <property type="match status" value="1"/>
</dbReference>
<feature type="binding site" evidence="5">
    <location>
        <position position="51"/>
    </location>
    <ligand>
        <name>ATP</name>
        <dbReference type="ChEBI" id="CHEBI:30616"/>
    </ligand>
</feature>
<dbReference type="PROSITE" id="PS00107">
    <property type="entry name" value="PROTEIN_KINASE_ATP"/>
    <property type="match status" value="1"/>
</dbReference>
<evidence type="ECO:0000313" key="9">
    <source>
        <dbReference type="EMBL" id="KMV35499.1"/>
    </source>
</evidence>
<evidence type="ECO:0000256" key="7">
    <source>
        <dbReference type="SAM" id="Phobius"/>
    </source>
</evidence>
<dbReference type="InterPro" id="IPR008266">
    <property type="entry name" value="Tyr_kinase_AS"/>
</dbReference>
<dbReference type="SUPFAM" id="SSF56112">
    <property type="entry name" value="Protein kinase-like (PK-like)"/>
    <property type="match status" value="1"/>
</dbReference>
<evidence type="ECO:0000259" key="8">
    <source>
        <dbReference type="PROSITE" id="PS50011"/>
    </source>
</evidence>
<evidence type="ECO:0000256" key="1">
    <source>
        <dbReference type="ARBA" id="ARBA00022679"/>
    </source>
</evidence>
<sequence length="453" mass="49490">MTDNANKKVSEALPIGYRFNEFEIQEVLGSGGFGIVYRAWDHQLERAVAIKEFMPASFAMRKADLSIGLRGERFGKAFSAGLTSFIDEARLLARFNHPGLAQVLRFWVQNDTAYIVSLFYEGVTLGRLREQHPQKLDEAAIRRLLPMLFGALRALHKAGYQHLDISPDNILLQENGLPVLLDPGAARRSIGNVTDETETLLRPGYAPVEQYNDDENALGPWTDIYALGAVLHTLIVGSPPPVSVVRSLQDNYQPLAERKPEGYSLSLLQAIDRALALKKEGRPQSVDEFAALVDLPVGGHDDLLNADKPGTMLIPLEEHKVAVTGWRRYQTAGMVVAGVVAGIIIGGLLFSSSAPQNAQPETADADRPQEQPATAQPPAATGEQQALVYVRIREGEQLLLNGKPQAVVPAANGFAALQLSPGQYAFTLKNHDQIRSQRLTIGQSGTWLINPQS</sequence>
<comment type="caution">
    <text evidence="9">The sequence shown here is derived from an EMBL/GenBank/DDBJ whole genome shotgun (WGS) entry which is preliminary data.</text>
</comment>
<dbReference type="GO" id="GO:0005524">
    <property type="term" value="F:ATP binding"/>
    <property type="evidence" value="ECO:0007669"/>
    <property type="project" value="UniProtKB-UniRule"/>
</dbReference>
<dbReference type="InterPro" id="IPR017441">
    <property type="entry name" value="Protein_kinase_ATP_BS"/>
</dbReference>
<keyword evidence="2 5" id="KW-0547">Nucleotide-binding</keyword>
<dbReference type="PANTHER" id="PTHR43289:SF34">
    <property type="entry name" value="SERINE_THREONINE-PROTEIN KINASE YBDM-RELATED"/>
    <property type="match status" value="1"/>
</dbReference>
<dbReference type="GO" id="GO:0004674">
    <property type="term" value="F:protein serine/threonine kinase activity"/>
    <property type="evidence" value="ECO:0007669"/>
    <property type="project" value="TreeGrafter"/>
</dbReference>
<reference evidence="9 10" key="1">
    <citation type="submission" date="2015-06" db="EMBL/GenBank/DDBJ databases">
        <title>Genome sequencing of Cronobacter sp. strain DJ34 isolated from petroleum contaminated sludge of Duliajan Oil Fields, Assam, India.</title>
        <authorList>
            <person name="Pal S."/>
            <person name="Banerjee T.D."/>
            <person name="Roy A."/>
            <person name="Sar P."/>
            <person name="Kazy S.K."/>
        </authorList>
    </citation>
    <scope>NUCLEOTIDE SEQUENCE [LARGE SCALE GENOMIC DNA]</scope>
    <source>
        <strain evidence="9 10">DJ34</strain>
    </source>
</reference>
<feature type="transmembrane region" description="Helical" evidence="7">
    <location>
        <begin position="329"/>
        <end position="350"/>
    </location>
</feature>
<evidence type="ECO:0000256" key="6">
    <source>
        <dbReference type="SAM" id="MobiDB-lite"/>
    </source>
</evidence>
<keyword evidence="1" id="KW-0808">Transferase</keyword>
<accession>A0A0J8YDA4</accession>
<protein>
    <submittedName>
        <fullName evidence="9">Nuclease PIN</fullName>
    </submittedName>
</protein>
<keyword evidence="7" id="KW-0812">Transmembrane</keyword>
<dbReference type="Gene3D" id="1.10.510.10">
    <property type="entry name" value="Transferase(Phosphotransferase) domain 1"/>
    <property type="match status" value="1"/>
</dbReference>
<dbReference type="OrthoDB" id="9801841at2"/>
<keyword evidence="3" id="KW-0418">Kinase</keyword>
<keyword evidence="7" id="KW-0472">Membrane</keyword>
<dbReference type="AlphaFoldDB" id="A0A0J8YDA4"/>
<dbReference type="PROSITE" id="PS00109">
    <property type="entry name" value="PROTEIN_KINASE_TYR"/>
    <property type="match status" value="1"/>
</dbReference>
<feature type="domain" description="Protein kinase" evidence="8">
    <location>
        <begin position="22"/>
        <end position="303"/>
    </location>
</feature>
<dbReference type="Gene3D" id="3.30.200.20">
    <property type="entry name" value="Phosphorylase Kinase, domain 1"/>
    <property type="match status" value="1"/>
</dbReference>
<evidence type="ECO:0000256" key="3">
    <source>
        <dbReference type="ARBA" id="ARBA00022777"/>
    </source>
</evidence>
<dbReference type="STRING" id="1121863.GCA_000621185_03517"/>
<dbReference type="InterPro" id="IPR000719">
    <property type="entry name" value="Prot_kinase_dom"/>
</dbReference>
<dbReference type="Pfam" id="PF00069">
    <property type="entry name" value="Pkinase"/>
    <property type="match status" value="1"/>
</dbReference>
<evidence type="ECO:0000256" key="4">
    <source>
        <dbReference type="ARBA" id="ARBA00022840"/>
    </source>
</evidence>
<keyword evidence="7" id="KW-1133">Transmembrane helix</keyword>
<evidence type="ECO:0000256" key="5">
    <source>
        <dbReference type="PROSITE-ProRule" id="PRU10141"/>
    </source>
</evidence>
<gene>
    <name evidence="9" type="ORF">ACH50_06240</name>
</gene>
<dbReference type="PATRIC" id="fig|1656095.3.peg.551"/>
<keyword evidence="10" id="KW-1185">Reference proteome</keyword>
<dbReference type="Proteomes" id="UP000037315">
    <property type="component" value="Unassembled WGS sequence"/>
</dbReference>
<feature type="region of interest" description="Disordered" evidence="6">
    <location>
        <begin position="355"/>
        <end position="382"/>
    </location>
</feature>
<dbReference type="RefSeq" id="WP_024556798.1">
    <property type="nucleotide sequence ID" value="NZ_LFEJ01000010.1"/>
</dbReference>
<evidence type="ECO:0000256" key="2">
    <source>
        <dbReference type="ARBA" id="ARBA00022741"/>
    </source>
</evidence>
<feature type="compositionally biased region" description="Low complexity" evidence="6">
    <location>
        <begin position="370"/>
        <end position="382"/>
    </location>
</feature>
<dbReference type="InterPro" id="IPR011009">
    <property type="entry name" value="Kinase-like_dom_sf"/>
</dbReference>
<dbReference type="EMBL" id="LFEJ01000010">
    <property type="protein sequence ID" value="KMV35499.1"/>
    <property type="molecule type" value="Genomic_DNA"/>
</dbReference>
<proteinExistence type="predicted"/>
<name>A0A0J8YDA4_9ENTR</name>
<dbReference type="CDD" id="cd14014">
    <property type="entry name" value="STKc_PknB_like"/>
    <property type="match status" value="1"/>
</dbReference>
<keyword evidence="4 5" id="KW-0067">ATP-binding</keyword>
<dbReference type="PROSITE" id="PS50011">
    <property type="entry name" value="PROTEIN_KINASE_DOM"/>
    <property type="match status" value="1"/>
</dbReference>